<name>A0A0E9SQV1_ANGAN</name>
<protein>
    <submittedName>
        <fullName evidence="1">Uncharacterized protein</fullName>
    </submittedName>
</protein>
<accession>A0A0E9SQV1</accession>
<dbReference type="EMBL" id="GBXM01065694">
    <property type="protein sequence ID" value="JAH42883.1"/>
    <property type="molecule type" value="Transcribed_RNA"/>
</dbReference>
<organism evidence="1">
    <name type="scientific">Anguilla anguilla</name>
    <name type="common">European freshwater eel</name>
    <name type="synonym">Muraena anguilla</name>
    <dbReference type="NCBI Taxonomy" id="7936"/>
    <lineage>
        <taxon>Eukaryota</taxon>
        <taxon>Metazoa</taxon>
        <taxon>Chordata</taxon>
        <taxon>Craniata</taxon>
        <taxon>Vertebrata</taxon>
        <taxon>Euteleostomi</taxon>
        <taxon>Actinopterygii</taxon>
        <taxon>Neopterygii</taxon>
        <taxon>Teleostei</taxon>
        <taxon>Anguilliformes</taxon>
        <taxon>Anguillidae</taxon>
        <taxon>Anguilla</taxon>
    </lineage>
</organism>
<reference evidence="1" key="2">
    <citation type="journal article" date="2015" name="Fish Shellfish Immunol.">
        <title>Early steps in the European eel (Anguilla anguilla)-Vibrio vulnificus interaction in the gills: Role of the RtxA13 toxin.</title>
        <authorList>
            <person name="Callol A."/>
            <person name="Pajuelo D."/>
            <person name="Ebbesson L."/>
            <person name="Teles M."/>
            <person name="MacKenzie S."/>
            <person name="Amaro C."/>
        </authorList>
    </citation>
    <scope>NUCLEOTIDE SEQUENCE</scope>
</reference>
<reference evidence="1" key="1">
    <citation type="submission" date="2014-11" db="EMBL/GenBank/DDBJ databases">
        <authorList>
            <person name="Amaro Gonzalez C."/>
        </authorList>
    </citation>
    <scope>NUCLEOTIDE SEQUENCE</scope>
</reference>
<dbReference type="AlphaFoldDB" id="A0A0E9SQV1"/>
<proteinExistence type="predicted"/>
<evidence type="ECO:0000313" key="1">
    <source>
        <dbReference type="EMBL" id="JAH42883.1"/>
    </source>
</evidence>
<sequence length="23" mass="2611">MWSGGEFCIFLPFFVALDACPFL</sequence>